<dbReference type="Proteomes" id="UP001341840">
    <property type="component" value="Unassembled WGS sequence"/>
</dbReference>
<name>A0ABU6UJR6_9FABA</name>
<proteinExistence type="predicted"/>
<comment type="caution">
    <text evidence="1">The sequence shown here is derived from an EMBL/GenBank/DDBJ whole genome shotgun (WGS) entry which is preliminary data.</text>
</comment>
<organism evidence="1 2">
    <name type="scientific">Stylosanthes scabra</name>
    <dbReference type="NCBI Taxonomy" id="79078"/>
    <lineage>
        <taxon>Eukaryota</taxon>
        <taxon>Viridiplantae</taxon>
        <taxon>Streptophyta</taxon>
        <taxon>Embryophyta</taxon>
        <taxon>Tracheophyta</taxon>
        <taxon>Spermatophyta</taxon>
        <taxon>Magnoliopsida</taxon>
        <taxon>eudicotyledons</taxon>
        <taxon>Gunneridae</taxon>
        <taxon>Pentapetalae</taxon>
        <taxon>rosids</taxon>
        <taxon>fabids</taxon>
        <taxon>Fabales</taxon>
        <taxon>Fabaceae</taxon>
        <taxon>Papilionoideae</taxon>
        <taxon>50 kb inversion clade</taxon>
        <taxon>dalbergioids sensu lato</taxon>
        <taxon>Dalbergieae</taxon>
        <taxon>Pterocarpus clade</taxon>
        <taxon>Stylosanthes</taxon>
    </lineage>
</organism>
<keyword evidence="2" id="KW-1185">Reference proteome</keyword>
<dbReference type="EMBL" id="JASCZI010121142">
    <property type="protein sequence ID" value="MED6160093.1"/>
    <property type="molecule type" value="Genomic_DNA"/>
</dbReference>
<accession>A0ABU6UJR6</accession>
<evidence type="ECO:0000313" key="2">
    <source>
        <dbReference type="Proteomes" id="UP001341840"/>
    </source>
</evidence>
<evidence type="ECO:0000313" key="1">
    <source>
        <dbReference type="EMBL" id="MED6160093.1"/>
    </source>
</evidence>
<protein>
    <submittedName>
        <fullName evidence="1">Uncharacterized protein</fullName>
    </submittedName>
</protein>
<gene>
    <name evidence="1" type="ORF">PIB30_048149</name>
</gene>
<reference evidence="1 2" key="1">
    <citation type="journal article" date="2023" name="Plants (Basel)">
        <title>Bridging the Gap: Combining Genomics and Transcriptomics Approaches to Understand Stylosanthes scabra, an Orphan Legume from the Brazilian Caatinga.</title>
        <authorList>
            <person name="Ferreira-Neto J.R.C."/>
            <person name="da Silva M.D."/>
            <person name="Binneck E."/>
            <person name="de Melo N.F."/>
            <person name="da Silva R.H."/>
            <person name="de Melo A.L.T.M."/>
            <person name="Pandolfi V."/>
            <person name="Bustamante F.O."/>
            <person name="Brasileiro-Vidal A.C."/>
            <person name="Benko-Iseppon A.M."/>
        </authorList>
    </citation>
    <scope>NUCLEOTIDE SEQUENCE [LARGE SCALE GENOMIC DNA]</scope>
    <source>
        <tissue evidence="1">Leaves</tissue>
    </source>
</reference>
<sequence length="109" mass="12008">MVVMIGCLYSPHWKQSANPILINPIRGVQFTYPLPSDGWFEGGVMAYSVENEDGKENASRLHCLYPCVDSVLKPRPLVEELIPIVMGEPPKYQVAAAASKPISLSLVTH</sequence>